<dbReference type="Proteomes" id="UP000268727">
    <property type="component" value="Unassembled WGS sequence"/>
</dbReference>
<name>A0A3N1HAE3_9PSEU</name>
<dbReference type="AlphaFoldDB" id="A0A3N1HAE3"/>
<proteinExistence type="predicted"/>
<dbReference type="InterPro" id="IPR050832">
    <property type="entry name" value="Bact_Acetyltransf"/>
</dbReference>
<evidence type="ECO:0000313" key="5">
    <source>
        <dbReference type="Proteomes" id="UP000268727"/>
    </source>
</evidence>
<dbReference type="RefSeq" id="WP_123744900.1">
    <property type="nucleotide sequence ID" value="NZ_RJKM01000001.1"/>
</dbReference>
<protein>
    <submittedName>
        <fullName evidence="4">Putative N-acetyltransferase YhbS</fullName>
    </submittedName>
</protein>
<evidence type="ECO:0000256" key="2">
    <source>
        <dbReference type="ARBA" id="ARBA00023315"/>
    </source>
</evidence>
<dbReference type="EMBL" id="RJKM01000001">
    <property type="protein sequence ID" value="ROP39421.1"/>
    <property type="molecule type" value="Genomic_DNA"/>
</dbReference>
<dbReference type="Gene3D" id="3.40.630.30">
    <property type="match status" value="1"/>
</dbReference>
<dbReference type="SUPFAM" id="SSF55729">
    <property type="entry name" value="Acyl-CoA N-acyltransferases (Nat)"/>
    <property type="match status" value="1"/>
</dbReference>
<dbReference type="InterPro" id="IPR016181">
    <property type="entry name" value="Acyl_CoA_acyltransferase"/>
</dbReference>
<keyword evidence="1 4" id="KW-0808">Transferase</keyword>
<dbReference type="PANTHER" id="PTHR43877">
    <property type="entry name" value="AMINOALKYLPHOSPHONATE N-ACETYLTRANSFERASE-RELATED-RELATED"/>
    <property type="match status" value="1"/>
</dbReference>
<dbReference type="InterPro" id="IPR000182">
    <property type="entry name" value="GNAT_dom"/>
</dbReference>
<evidence type="ECO:0000259" key="3">
    <source>
        <dbReference type="PROSITE" id="PS51186"/>
    </source>
</evidence>
<dbReference type="GO" id="GO:0016747">
    <property type="term" value="F:acyltransferase activity, transferring groups other than amino-acyl groups"/>
    <property type="evidence" value="ECO:0007669"/>
    <property type="project" value="InterPro"/>
</dbReference>
<gene>
    <name evidence="4" type="ORF">EDD40_4808</name>
</gene>
<evidence type="ECO:0000256" key="1">
    <source>
        <dbReference type="ARBA" id="ARBA00022679"/>
    </source>
</evidence>
<organism evidence="4 5">
    <name type="scientific">Saccharothrix texasensis</name>
    <dbReference type="NCBI Taxonomy" id="103734"/>
    <lineage>
        <taxon>Bacteria</taxon>
        <taxon>Bacillati</taxon>
        <taxon>Actinomycetota</taxon>
        <taxon>Actinomycetes</taxon>
        <taxon>Pseudonocardiales</taxon>
        <taxon>Pseudonocardiaceae</taxon>
        <taxon>Saccharothrix</taxon>
    </lineage>
</organism>
<keyword evidence="2" id="KW-0012">Acyltransferase</keyword>
<comment type="caution">
    <text evidence="4">The sequence shown here is derived from an EMBL/GenBank/DDBJ whole genome shotgun (WGS) entry which is preliminary data.</text>
</comment>
<reference evidence="4 5" key="1">
    <citation type="submission" date="2018-11" db="EMBL/GenBank/DDBJ databases">
        <title>Sequencing the genomes of 1000 actinobacteria strains.</title>
        <authorList>
            <person name="Klenk H.-P."/>
        </authorList>
    </citation>
    <scope>NUCLEOTIDE SEQUENCE [LARGE SCALE GENOMIC DNA]</scope>
    <source>
        <strain evidence="4 5">DSM 44231</strain>
    </source>
</reference>
<keyword evidence="5" id="KW-1185">Reference proteome</keyword>
<dbReference type="Pfam" id="PF00583">
    <property type="entry name" value="Acetyltransf_1"/>
    <property type="match status" value="1"/>
</dbReference>
<dbReference type="OrthoDB" id="9803233at2"/>
<accession>A0A3N1HAE3</accession>
<feature type="domain" description="N-acetyltransferase" evidence="3">
    <location>
        <begin position="1"/>
        <end position="161"/>
    </location>
</feature>
<evidence type="ECO:0000313" key="4">
    <source>
        <dbReference type="EMBL" id="ROP39421.1"/>
    </source>
</evidence>
<dbReference type="CDD" id="cd04301">
    <property type="entry name" value="NAT_SF"/>
    <property type="match status" value="1"/>
</dbReference>
<dbReference type="PROSITE" id="PS51186">
    <property type="entry name" value="GNAT"/>
    <property type="match status" value="1"/>
</dbReference>
<sequence>MVIRPLTADDIGAVVELSLRAWAPVFDSFRAALGVAIYTALFPDWESSQARAVEDVCRDDATAVWVADRLDRAVGFVAVRVGDGEIHMLAVDPDHQRQGIGSALTSFAVERLREAGVTLAVVNTGGDPGHAPARRTYERAGFTAFPQVQYYRRLDGPNPLQGN</sequence>